<dbReference type="EMBL" id="AOME01000056">
    <property type="protein sequence ID" value="EMA52227.1"/>
    <property type="molecule type" value="Genomic_DNA"/>
</dbReference>
<evidence type="ECO:0000313" key="3">
    <source>
        <dbReference type="Proteomes" id="UP000011625"/>
    </source>
</evidence>
<reference evidence="2 3" key="1">
    <citation type="journal article" date="2014" name="PLoS Genet.">
        <title>Phylogenetically driven sequencing of extremely halophilic archaea reveals strategies for static and dynamic osmo-response.</title>
        <authorList>
            <person name="Becker E.A."/>
            <person name="Seitzer P.M."/>
            <person name="Tritt A."/>
            <person name="Larsen D."/>
            <person name="Krusor M."/>
            <person name="Yao A.I."/>
            <person name="Wu D."/>
            <person name="Madern D."/>
            <person name="Eisen J.A."/>
            <person name="Darling A.E."/>
            <person name="Facciotti M.T."/>
        </authorList>
    </citation>
    <scope>NUCLEOTIDE SEQUENCE [LARGE SCALE GENOMIC DNA]</scope>
    <source>
        <strain evidence="2 3">DSM 8989</strain>
    </source>
</reference>
<dbReference type="InterPro" id="IPR058458">
    <property type="entry name" value="DUF8145"/>
</dbReference>
<protein>
    <recommendedName>
        <fullName evidence="1">DUF8145 domain-containing protein</fullName>
    </recommendedName>
</protein>
<dbReference type="Proteomes" id="UP000011625">
    <property type="component" value="Unassembled WGS sequence"/>
</dbReference>
<name>M0N2Q5_9EURY</name>
<feature type="domain" description="DUF8145" evidence="1">
    <location>
        <begin position="2"/>
        <end position="52"/>
    </location>
</feature>
<dbReference type="Pfam" id="PF26470">
    <property type="entry name" value="DUF8145"/>
    <property type="match status" value="1"/>
</dbReference>
<comment type="caution">
    <text evidence="2">The sequence shown here is derived from an EMBL/GenBank/DDBJ whole genome shotgun (WGS) entry which is preliminary data.</text>
</comment>
<organism evidence="2 3">
    <name type="scientific">Halococcus salifodinae DSM 8989</name>
    <dbReference type="NCBI Taxonomy" id="1227456"/>
    <lineage>
        <taxon>Archaea</taxon>
        <taxon>Methanobacteriati</taxon>
        <taxon>Methanobacteriota</taxon>
        <taxon>Stenosarchaea group</taxon>
        <taxon>Halobacteria</taxon>
        <taxon>Halobacteriales</taxon>
        <taxon>Halococcaceae</taxon>
        <taxon>Halococcus</taxon>
    </lineage>
</organism>
<dbReference type="PATRIC" id="fig|1227456.3.peg.2371"/>
<accession>M0N2Q5</accession>
<sequence length="54" mass="6124">MAYDSLSIHDAGLMVNLLDNERYRRVCFEPGTDADGTSLIRFYHHTHDQAALDA</sequence>
<dbReference type="AlphaFoldDB" id="M0N2Q5"/>
<proteinExistence type="predicted"/>
<evidence type="ECO:0000313" key="2">
    <source>
        <dbReference type="EMBL" id="EMA52227.1"/>
    </source>
</evidence>
<keyword evidence="3" id="KW-1185">Reference proteome</keyword>
<gene>
    <name evidence="2" type="ORF">C450_11666</name>
</gene>
<evidence type="ECO:0000259" key="1">
    <source>
        <dbReference type="Pfam" id="PF26470"/>
    </source>
</evidence>